<dbReference type="Proteomes" id="UP000025227">
    <property type="component" value="Unplaced"/>
</dbReference>
<dbReference type="PANTHER" id="PTHR31216:SF11">
    <property type="entry name" value="SERPENTINE RECEPTOR CLASS BETA-16-RELATED"/>
    <property type="match status" value="1"/>
</dbReference>
<evidence type="ECO:0000256" key="1">
    <source>
        <dbReference type="ARBA" id="ARBA00004141"/>
    </source>
</evidence>
<feature type="transmembrane region" description="Helical" evidence="6">
    <location>
        <begin position="24"/>
        <end position="48"/>
    </location>
</feature>
<keyword evidence="5 6" id="KW-0472">Membrane</keyword>
<evidence type="ECO:0000256" key="4">
    <source>
        <dbReference type="ARBA" id="ARBA00022989"/>
    </source>
</evidence>
<evidence type="ECO:0000256" key="6">
    <source>
        <dbReference type="SAM" id="Phobius"/>
    </source>
</evidence>
<feature type="transmembrane region" description="Helical" evidence="6">
    <location>
        <begin position="237"/>
        <end position="263"/>
    </location>
</feature>
<feature type="transmembrane region" description="Helical" evidence="6">
    <location>
        <begin position="116"/>
        <end position="139"/>
    </location>
</feature>
<name>A0A7I4YNZ8_HAECO</name>
<evidence type="ECO:0000313" key="7">
    <source>
        <dbReference type="Proteomes" id="UP000025227"/>
    </source>
</evidence>
<evidence type="ECO:0000256" key="5">
    <source>
        <dbReference type="ARBA" id="ARBA00023136"/>
    </source>
</evidence>
<proteinExistence type="inferred from homology"/>
<keyword evidence="7" id="KW-1185">Reference proteome</keyword>
<feature type="transmembrane region" description="Helical" evidence="6">
    <location>
        <begin position="60"/>
        <end position="79"/>
    </location>
</feature>
<keyword evidence="4 6" id="KW-1133">Transmembrane helix</keyword>
<organism evidence="7 8">
    <name type="scientific">Haemonchus contortus</name>
    <name type="common">Barber pole worm</name>
    <dbReference type="NCBI Taxonomy" id="6289"/>
    <lineage>
        <taxon>Eukaryota</taxon>
        <taxon>Metazoa</taxon>
        <taxon>Ecdysozoa</taxon>
        <taxon>Nematoda</taxon>
        <taxon>Chromadorea</taxon>
        <taxon>Rhabditida</taxon>
        <taxon>Rhabditina</taxon>
        <taxon>Rhabditomorpha</taxon>
        <taxon>Strongyloidea</taxon>
        <taxon>Trichostrongylidae</taxon>
        <taxon>Haemonchus</taxon>
    </lineage>
</organism>
<feature type="transmembrane region" description="Helical" evidence="6">
    <location>
        <begin position="190"/>
        <end position="216"/>
    </location>
</feature>
<evidence type="ECO:0000256" key="2">
    <source>
        <dbReference type="ARBA" id="ARBA00006860"/>
    </source>
</evidence>
<protein>
    <submittedName>
        <fullName evidence="8">G_PROTEIN_RECEP_F1_2 domain-containing protein</fullName>
    </submittedName>
</protein>
<dbReference type="OrthoDB" id="5847472at2759"/>
<dbReference type="Pfam" id="PF10292">
    <property type="entry name" value="7TM_GPCR_Srab"/>
    <property type="match status" value="1"/>
</dbReference>
<comment type="subcellular location">
    <subcellularLocation>
        <location evidence="1">Membrane</location>
        <topology evidence="1">Multi-pass membrane protein</topology>
    </subcellularLocation>
</comment>
<dbReference type="InterPro" id="IPR019408">
    <property type="entry name" value="7TM_GPCR_serpentine_rcpt_Srab"/>
</dbReference>
<dbReference type="GO" id="GO:0004888">
    <property type="term" value="F:transmembrane signaling receptor activity"/>
    <property type="evidence" value="ECO:0007669"/>
    <property type="project" value="InterPro"/>
</dbReference>
<evidence type="ECO:0000256" key="3">
    <source>
        <dbReference type="ARBA" id="ARBA00022692"/>
    </source>
</evidence>
<keyword evidence="3 6" id="KW-0812">Transmembrane</keyword>
<dbReference type="PRINTS" id="PR00699">
    <property type="entry name" value="TMPROTEINSRB"/>
</dbReference>
<dbReference type="GO" id="GO:0007606">
    <property type="term" value="P:sensory perception of chemical stimulus"/>
    <property type="evidence" value="ECO:0007669"/>
    <property type="project" value="InterPro"/>
</dbReference>
<dbReference type="PANTHER" id="PTHR31216">
    <property type="entry name" value="SERPENTINE RECEPTOR CLASS BETA-1-RELATED-RELATED"/>
    <property type="match status" value="1"/>
</dbReference>
<sequence>MEPLQQDISERYCIQRGALVATTLYYRITLSISCITSILSVIGIICFLHRQYRSSLIFHSNLRILFLSLCVCCLAYDFLNIGMKVHHLALSLLYSTPCQIFLPKFLYMAMNITSSFIWITTQFILVSIVVERWFAVVYIQSYELRYKKLGPGLLAIAILISISTLALLYYGENFDEPQINGRMLTSTRYFYGNIVLTLLLIVDFIGCSFTIALRLFRPRRPILMPLSLKFQSKENTITSNLLFWITTLQFIAVFLSQIGALYIRVYHSTNKLVIAFKENMDLFNYYTLVLPVLSTVYLMKVKQRRIKDIKDNVNIKRIGRDGWINYSSVIQKQWK</sequence>
<dbReference type="AlphaFoldDB" id="A0A7I4YNZ8"/>
<dbReference type="GO" id="GO:0016020">
    <property type="term" value="C:membrane"/>
    <property type="evidence" value="ECO:0007669"/>
    <property type="project" value="UniProtKB-SubCell"/>
</dbReference>
<feature type="transmembrane region" description="Helical" evidence="6">
    <location>
        <begin position="283"/>
        <end position="299"/>
    </location>
</feature>
<comment type="similarity">
    <text evidence="2">Belongs to the nematode receptor-like protein srb family.</text>
</comment>
<dbReference type="InterPro" id="IPR002184">
    <property type="entry name" value="7TM_GPCR_serpentine_rcpt_Srb"/>
</dbReference>
<accession>A0A7I4YNZ8</accession>
<dbReference type="WBParaSite" id="HCON_00122130-00001">
    <property type="protein sequence ID" value="HCON_00122130-00001"/>
    <property type="gene ID" value="HCON_00122130"/>
</dbReference>
<feature type="transmembrane region" description="Helical" evidence="6">
    <location>
        <begin position="151"/>
        <end position="170"/>
    </location>
</feature>
<reference evidence="8" key="1">
    <citation type="submission" date="2020-12" db="UniProtKB">
        <authorList>
            <consortium name="WormBaseParasite"/>
        </authorList>
    </citation>
    <scope>IDENTIFICATION</scope>
    <source>
        <strain evidence="8">MHco3</strain>
    </source>
</reference>
<evidence type="ECO:0000313" key="8">
    <source>
        <dbReference type="WBParaSite" id="HCON_00122130-00001"/>
    </source>
</evidence>